<evidence type="ECO:0000313" key="3">
    <source>
        <dbReference type="Proteomes" id="UP000751614"/>
    </source>
</evidence>
<evidence type="ECO:0000259" key="1">
    <source>
        <dbReference type="Pfam" id="PF13302"/>
    </source>
</evidence>
<keyword evidence="3" id="KW-1185">Reference proteome</keyword>
<feature type="domain" description="N-acetyltransferase" evidence="1">
    <location>
        <begin position="14"/>
        <end position="146"/>
    </location>
</feature>
<organism evidence="2 3">
    <name type="scientific">Flagellimonas algicola</name>
    <dbReference type="NCBI Taxonomy" id="2583815"/>
    <lineage>
        <taxon>Bacteria</taxon>
        <taxon>Pseudomonadati</taxon>
        <taxon>Bacteroidota</taxon>
        <taxon>Flavobacteriia</taxon>
        <taxon>Flavobacteriales</taxon>
        <taxon>Flavobacteriaceae</taxon>
        <taxon>Flagellimonas</taxon>
    </lineage>
</organism>
<evidence type="ECO:0000313" key="2">
    <source>
        <dbReference type="EMBL" id="TMU57609.1"/>
    </source>
</evidence>
<dbReference type="InterPro" id="IPR000182">
    <property type="entry name" value="GNAT_dom"/>
</dbReference>
<dbReference type="InterPro" id="IPR016181">
    <property type="entry name" value="Acyl_CoA_acyltransferase"/>
</dbReference>
<dbReference type="Gene3D" id="3.40.630.30">
    <property type="match status" value="1"/>
</dbReference>
<name>A0ABY2WSW2_9FLAO</name>
<gene>
    <name evidence="2" type="ORF">FGG15_08695</name>
</gene>
<dbReference type="Proteomes" id="UP000751614">
    <property type="component" value="Unassembled WGS sequence"/>
</dbReference>
<protein>
    <submittedName>
        <fullName evidence="2">GNAT family N-acetyltransferase</fullName>
    </submittedName>
</protein>
<dbReference type="Pfam" id="PF13302">
    <property type="entry name" value="Acetyltransf_3"/>
    <property type="match status" value="1"/>
</dbReference>
<dbReference type="SUPFAM" id="SSF55729">
    <property type="entry name" value="Acyl-CoA N-acyltransferases (Nat)"/>
    <property type="match status" value="1"/>
</dbReference>
<sequence length="173" mass="19832">MVLDLQPTLSNGQVHLRPLISKDFINLYRVASDPKIWEQHPVKERAELYGFAPFFAESLKSKGALLISDISTQKVIGSSRFVLRPTFGNAVEIGWTFLSRAYWGGKFNGMVKELMIKYVLQSMEEVLLFVDKKNIRSQKAVEKLNFIPADKLVIDQNHYLRPNDVIYRVQGIC</sequence>
<dbReference type="EMBL" id="VCNI01000001">
    <property type="protein sequence ID" value="TMU57609.1"/>
    <property type="molecule type" value="Genomic_DNA"/>
</dbReference>
<accession>A0ABY2WSW2</accession>
<dbReference type="PANTHER" id="PTHR43610:SF1">
    <property type="entry name" value="N-ACETYLTRANSFERASE DOMAIN-CONTAINING PROTEIN"/>
    <property type="match status" value="1"/>
</dbReference>
<dbReference type="PANTHER" id="PTHR43610">
    <property type="entry name" value="BLL6696 PROTEIN"/>
    <property type="match status" value="1"/>
</dbReference>
<reference evidence="2 3" key="1">
    <citation type="submission" date="2019-05" db="EMBL/GenBank/DDBJ databases">
        <title>Flagellimonas sp. AsT0115, sp. nov., isolated from a marine red algae, Asparagopsis taxiformis.</title>
        <authorList>
            <person name="Kim J."/>
            <person name="Jeong S.E."/>
            <person name="Jeon C.O."/>
        </authorList>
    </citation>
    <scope>NUCLEOTIDE SEQUENCE [LARGE SCALE GENOMIC DNA]</scope>
    <source>
        <strain evidence="2 3">AsT0115</strain>
    </source>
</reference>
<comment type="caution">
    <text evidence="2">The sequence shown here is derived from an EMBL/GenBank/DDBJ whole genome shotgun (WGS) entry which is preliminary data.</text>
</comment>
<proteinExistence type="predicted"/>